<dbReference type="EMBL" id="ANJA01003937">
    <property type="protein sequence ID" value="ETO60436.1"/>
    <property type="molecule type" value="Genomic_DNA"/>
</dbReference>
<dbReference type="GO" id="GO:0016491">
    <property type="term" value="F:oxidoreductase activity"/>
    <property type="evidence" value="ECO:0007669"/>
    <property type="project" value="UniProtKB-KW"/>
</dbReference>
<dbReference type="InterPro" id="IPR020471">
    <property type="entry name" value="AKR"/>
</dbReference>
<dbReference type="Gene3D" id="3.20.20.100">
    <property type="entry name" value="NADP-dependent oxidoreductase domain"/>
    <property type="match status" value="1"/>
</dbReference>
<accession>A0A080Z1C5</accession>
<dbReference type="OrthoDB" id="416253at2759"/>
<dbReference type="AlphaFoldDB" id="A0A080Z1C5"/>
<proteinExistence type="inferred from homology"/>
<evidence type="ECO:0000259" key="6">
    <source>
        <dbReference type="Pfam" id="PF00248"/>
    </source>
</evidence>
<dbReference type="PANTHER" id="PTHR43827:SF13">
    <property type="entry name" value="ALDO_KETO REDUCTASE FAMILY PROTEIN"/>
    <property type="match status" value="1"/>
</dbReference>
<dbReference type="PROSITE" id="PS00798">
    <property type="entry name" value="ALDOKETO_REDUCTASE_1"/>
    <property type="match status" value="1"/>
</dbReference>
<dbReference type="PIRSF" id="PIRSF000097">
    <property type="entry name" value="AKR"/>
    <property type="match status" value="1"/>
</dbReference>
<dbReference type="PANTHER" id="PTHR43827">
    <property type="entry name" value="2,5-DIKETO-D-GLUCONIC ACID REDUCTASE"/>
    <property type="match status" value="1"/>
</dbReference>
<dbReference type="SUPFAM" id="SSF51430">
    <property type="entry name" value="NAD(P)-linked oxidoreductase"/>
    <property type="match status" value="1"/>
</dbReference>
<comment type="similarity">
    <text evidence="1">Belongs to the aldo/keto reductase family.</text>
</comment>
<name>A0A080Z1C5_PHYNI</name>
<evidence type="ECO:0000313" key="7">
    <source>
        <dbReference type="EMBL" id="ETO60436.1"/>
    </source>
</evidence>
<dbReference type="Pfam" id="PF00248">
    <property type="entry name" value="Aldo_ket_red"/>
    <property type="match status" value="1"/>
</dbReference>
<dbReference type="InterPro" id="IPR023210">
    <property type="entry name" value="NADP_OxRdtase_dom"/>
</dbReference>
<dbReference type="CDD" id="cd19071">
    <property type="entry name" value="AKR_AKR1-5-like"/>
    <property type="match status" value="1"/>
</dbReference>
<evidence type="ECO:0000256" key="2">
    <source>
        <dbReference type="ARBA" id="ARBA00023002"/>
    </source>
</evidence>
<feature type="binding site" evidence="4">
    <location>
        <position position="165"/>
    </location>
    <ligand>
        <name>substrate</name>
    </ligand>
</feature>
<dbReference type="FunFam" id="3.20.20.100:FF:000015">
    <property type="entry name" value="Oxidoreductase, aldo/keto reductase family"/>
    <property type="match status" value="1"/>
</dbReference>
<gene>
    <name evidence="7" type="ORF">F444_21375</name>
</gene>
<organism evidence="7 8">
    <name type="scientific">Phytophthora nicotianae P1976</name>
    <dbReference type="NCBI Taxonomy" id="1317066"/>
    <lineage>
        <taxon>Eukaryota</taxon>
        <taxon>Sar</taxon>
        <taxon>Stramenopiles</taxon>
        <taxon>Oomycota</taxon>
        <taxon>Peronosporomycetes</taxon>
        <taxon>Peronosporales</taxon>
        <taxon>Peronosporaceae</taxon>
        <taxon>Phytophthora</taxon>
    </lineage>
</organism>
<dbReference type="PROSITE" id="PS00062">
    <property type="entry name" value="ALDOKETO_REDUCTASE_2"/>
    <property type="match status" value="1"/>
</dbReference>
<dbReference type="Proteomes" id="UP000028582">
    <property type="component" value="Unassembled WGS sequence"/>
</dbReference>
<evidence type="ECO:0000256" key="3">
    <source>
        <dbReference type="PIRSR" id="PIRSR000097-1"/>
    </source>
</evidence>
<feature type="site" description="Lowers pKa of active site Tyr" evidence="5">
    <location>
        <position position="121"/>
    </location>
</feature>
<dbReference type="PRINTS" id="PR00069">
    <property type="entry name" value="ALDKETRDTASE"/>
</dbReference>
<evidence type="ECO:0000313" key="8">
    <source>
        <dbReference type="Proteomes" id="UP000028582"/>
    </source>
</evidence>
<feature type="domain" description="NADP-dependent oxidoreductase" evidence="6">
    <location>
        <begin position="69"/>
        <end position="316"/>
    </location>
</feature>
<protein>
    <recommendedName>
        <fullName evidence="6">NADP-dependent oxidoreductase domain-containing protein</fullName>
    </recommendedName>
</protein>
<keyword evidence="2" id="KW-0560">Oxidoreductase</keyword>
<evidence type="ECO:0000256" key="1">
    <source>
        <dbReference type="ARBA" id="ARBA00007905"/>
    </source>
</evidence>
<reference evidence="7 8" key="1">
    <citation type="submission" date="2013-11" db="EMBL/GenBank/DDBJ databases">
        <title>The Genome Sequence of Phytophthora parasitica P1976.</title>
        <authorList>
            <consortium name="The Broad Institute Genomics Platform"/>
            <person name="Russ C."/>
            <person name="Tyler B."/>
            <person name="Panabieres F."/>
            <person name="Shan W."/>
            <person name="Tripathy S."/>
            <person name="Grunwald N."/>
            <person name="Machado M."/>
            <person name="Johnson C.S."/>
            <person name="Walker B."/>
            <person name="Young S."/>
            <person name="Zeng Q."/>
            <person name="Gargeya S."/>
            <person name="Fitzgerald M."/>
            <person name="Haas B."/>
            <person name="Abouelleil A."/>
            <person name="Allen A.W."/>
            <person name="Alvarado L."/>
            <person name="Arachchi H.M."/>
            <person name="Berlin A.M."/>
            <person name="Chapman S.B."/>
            <person name="Gainer-Dewar J."/>
            <person name="Goldberg J."/>
            <person name="Griggs A."/>
            <person name="Gujja S."/>
            <person name="Hansen M."/>
            <person name="Howarth C."/>
            <person name="Imamovic A."/>
            <person name="Ireland A."/>
            <person name="Larimer J."/>
            <person name="McCowan C."/>
            <person name="Murphy C."/>
            <person name="Pearson M."/>
            <person name="Poon T.W."/>
            <person name="Priest M."/>
            <person name="Roberts A."/>
            <person name="Saif S."/>
            <person name="Shea T."/>
            <person name="Sisk P."/>
            <person name="Sykes S."/>
            <person name="Wortman J."/>
            <person name="Nusbaum C."/>
            <person name="Birren B."/>
        </authorList>
    </citation>
    <scope>NUCLEOTIDE SEQUENCE [LARGE SCALE GENOMIC DNA]</scope>
    <source>
        <strain evidence="7 8">P1976</strain>
    </source>
</reference>
<dbReference type="InterPro" id="IPR036812">
    <property type="entry name" value="NAD(P)_OxRdtase_dom_sf"/>
</dbReference>
<sequence>MVDAGRNNLHRSTRSMPCSRAFILQIASYSTVPNTPQVSFTSTMSAFVQSKLLPSGNSIPNLALGVFQSNAGEEAYNTVLTALKLGYRHIDTATAYENESDVGRAIRDSGIPREEIFVTSKYYEISWIPWSTTPKQPWSYQDVVDGVRESNRKLGLGYIDLYLLHAPCDSATRAEAWRALEDMQAEGLVRDIGVSNFGEKHLLKLAKTWRVKPAVNQVELHPWLARPDTVKFCEDQGILMEAYSPLARAEKMDDPVIMEIANELNATQAQVMIAWSLAKGFISLPKSVKESRIKSNLDSAKLKLSAEQMAKLGSLDEYFVSGWDPIKQHEI</sequence>
<feature type="active site" description="Proton donor" evidence="3">
    <location>
        <position position="96"/>
    </location>
</feature>
<evidence type="ECO:0000256" key="4">
    <source>
        <dbReference type="PIRSR" id="PIRSR000097-2"/>
    </source>
</evidence>
<evidence type="ECO:0000256" key="5">
    <source>
        <dbReference type="PIRSR" id="PIRSR000097-3"/>
    </source>
</evidence>
<dbReference type="InterPro" id="IPR018170">
    <property type="entry name" value="Aldo/ket_reductase_CS"/>
</dbReference>
<comment type="caution">
    <text evidence="7">The sequence shown here is derived from an EMBL/GenBank/DDBJ whole genome shotgun (WGS) entry which is preliminary data.</text>
</comment>